<evidence type="ECO:0000256" key="2">
    <source>
        <dbReference type="SAM" id="Coils"/>
    </source>
</evidence>
<keyword evidence="7" id="KW-1185">Reference proteome</keyword>
<keyword evidence="4" id="KW-0812">Transmembrane</keyword>
<dbReference type="InterPro" id="IPR006577">
    <property type="entry name" value="UAS"/>
</dbReference>
<evidence type="ECO:0000256" key="4">
    <source>
        <dbReference type="SAM" id="Phobius"/>
    </source>
</evidence>
<dbReference type="KEGG" id="sgra:EX895_005316"/>
<dbReference type="InterPro" id="IPR036249">
    <property type="entry name" value="Thioredoxin-like_sf"/>
</dbReference>
<evidence type="ECO:0000259" key="5">
    <source>
        <dbReference type="PROSITE" id="PS50033"/>
    </source>
</evidence>
<feature type="region of interest" description="Disordered" evidence="3">
    <location>
        <begin position="548"/>
        <end position="584"/>
    </location>
</feature>
<protein>
    <recommendedName>
        <fullName evidence="5">UBX domain-containing protein</fullName>
    </recommendedName>
</protein>
<dbReference type="PANTHER" id="PTHR23322:SF1">
    <property type="entry name" value="FAS-ASSOCIATED FACTOR 2"/>
    <property type="match status" value="1"/>
</dbReference>
<evidence type="ECO:0000256" key="1">
    <source>
        <dbReference type="ARBA" id="ARBA00023054"/>
    </source>
</evidence>
<dbReference type="Pfam" id="PF00789">
    <property type="entry name" value="UBX"/>
    <property type="match status" value="1"/>
</dbReference>
<proteinExistence type="predicted"/>
<sequence>MSTQRSGSQQDAIASLRSVLQSSGGSVPDEDMLATLLEVEGWDVIRAARLVEEDTTAERRRSGADDETIARSFAQDPQIRGSMDFDQSDRSVTYDASRRPLNHGSGAPSGRPGGAGLRPYSRGAGDNSGNIGVAQMIWTALTFPLSLASSLLLFLARIFRIRALFPSLFSGNSGTRSLGRSDPQTCAENFVRELEEQTAATTSRSVVSTHDAGSRAPPPKRLPPFFVGGYADALRTAKEQIKILAIVLVSREHGDVDRFKQNTLTDSDLVELLSRDDFVVWGGDVREREAYQVATTLQASTYPFVAFIALQPSRSANSGSGASVSSSPRAAVLSRLEGSPASATSAATIASHISDVLLPRTRTYLDRLRAEKRRREMERQLRAEQDRAYQEASRRDAERIAQRREQERLKALEAKRLREELEQQEQLQRKRQAWQKWALDHLVPAEPSSASGSVRLNFRLPSGKTLTRRFSPADTVAAVYAFVEASAISTEGVGAANTSLSQKPEGYEHEYRFSLFTGYPRKRIEFSEAARQQLQDVEALAKGASLIVEGSVMGDEPAATDDETDEDDDDKDEDHGGSSFSKSP</sequence>
<feature type="coiled-coil region" evidence="2">
    <location>
        <begin position="367"/>
        <end position="431"/>
    </location>
</feature>
<evidence type="ECO:0000313" key="6">
    <source>
        <dbReference type="EMBL" id="TKY85776.1"/>
    </source>
</evidence>
<feature type="region of interest" description="Disordered" evidence="3">
    <location>
        <begin position="54"/>
        <end position="122"/>
    </location>
</feature>
<feature type="transmembrane region" description="Helical" evidence="4">
    <location>
        <begin position="136"/>
        <end position="156"/>
    </location>
</feature>
<gene>
    <name evidence="6" type="ORF">EX895_005316</name>
</gene>
<organism evidence="6 7">
    <name type="scientific">Sporisorium graminicola</name>
    <dbReference type="NCBI Taxonomy" id="280036"/>
    <lineage>
        <taxon>Eukaryota</taxon>
        <taxon>Fungi</taxon>
        <taxon>Dikarya</taxon>
        <taxon>Basidiomycota</taxon>
        <taxon>Ustilaginomycotina</taxon>
        <taxon>Ustilaginomycetes</taxon>
        <taxon>Ustilaginales</taxon>
        <taxon>Ustilaginaceae</taxon>
        <taxon>Sporisorium</taxon>
    </lineage>
</organism>
<dbReference type="SUPFAM" id="SSF54236">
    <property type="entry name" value="Ubiquitin-like"/>
    <property type="match status" value="1"/>
</dbReference>
<reference evidence="6 7" key="1">
    <citation type="submission" date="2019-05" db="EMBL/GenBank/DDBJ databases">
        <title>Sporisorium graminicola CBS 10092 draft sequencing and annotation.</title>
        <authorList>
            <person name="Solano-Gonzalez S."/>
            <person name="Caddick M.X."/>
            <person name="Darby A."/>
        </authorList>
    </citation>
    <scope>NUCLEOTIDE SEQUENCE [LARGE SCALE GENOMIC DNA]</scope>
    <source>
        <strain evidence="6 7">CBS 10092</strain>
    </source>
</reference>
<feature type="compositionally biased region" description="Basic and acidic residues" evidence="3">
    <location>
        <begin position="54"/>
        <end position="64"/>
    </location>
</feature>
<dbReference type="SUPFAM" id="SSF52833">
    <property type="entry name" value="Thioredoxin-like"/>
    <property type="match status" value="1"/>
</dbReference>
<evidence type="ECO:0000313" key="7">
    <source>
        <dbReference type="Proteomes" id="UP000306050"/>
    </source>
</evidence>
<keyword evidence="1 2" id="KW-0175">Coiled coil</keyword>
<feature type="domain" description="UBX" evidence="5">
    <location>
        <begin position="449"/>
        <end position="547"/>
    </location>
</feature>
<dbReference type="GO" id="GO:0043130">
    <property type="term" value="F:ubiquitin binding"/>
    <property type="evidence" value="ECO:0007669"/>
    <property type="project" value="TreeGrafter"/>
</dbReference>
<dbReference type="PANTHER" id="PTHR23322">
    <property type="entry name" value="FAS-ASSOCIATED PROTEIN"/>
    <property type="match status" value="1"/>
</dbReference>
<dbReference type="InterPro" id="IPR050730">
    <property type="entry name" value="UBX_domain-protein"/>
</dbReference>
<dbReference type="SMART" id="SM00166">
    <property type="entry name" value="UBX"/>
    <property type="match status" value="1"/>
</dbReference>
<comment type="caution">
    <text evidence="6">The sequence shown here is derived from an EMBL/GenBank/DDBJ whole genome shotgun (WGS) entry which is preliminary data.</text>
</comment>
<dbReference type="SMART" id="SM00594">
    <property type="entry name" value="UAS"/>
    <property type="match status" value="1"/>
</dbReference>
<dbReference type="OrthoDB" id="1026733at2759"/>
<dbReference type="Proteomes" id="UP000306050">
    <property type="component" value="Chromosome SGRAM_6"/>
</dbReference>
<dbReference type="PROSITE" id="PS50033">
    <property type="entry name" value="UBX"/>
    <property type="match status" value="1"/>
</dbReference>
<keyword evidence="4" id="KW-1133">Transmembrane helix</keyword>
<keyword evidence="4" id="KW-0472">Membrane</keyword>
<dbReference type="CDD" id="cd01767">
    <property type="entry name" value="UBX"/>
    <property type="match status" value="1"/>
</dbReference>
<dbReference type="GO" id="GO:0005783">
    <property type="term" value="C:endoplasmic reticulum"/>
    <property type="evidence" value="ECO:0007669"/>
    <property type="project" value="TreeGrafter"/>
</dbReference>
<dbReference type="EMBL" id="SRRM01000019">
    <property type="protein sequence ID" value="TKY85776.1"/>
    <property type="molecule type" value="Genomic_DNA"/>
</dbReference>
<dbReference type="RefSeq" id="XP_029737761.1">
    <property type="nucleotide sequence ID" value="XM_029885909.1"/>
</dbReference>
<feature type="compositionally biased region" description="Low complexity" evidence="3">
    <location>
        <begin position="198"/>
        <end position="209"/>
    </location>
</feature>
<feature type="compositionally biased region" description="Acidic residues" evidence="3">
    <location>
        <begin position="558"/>
        <end position="572"/>
    </location>
</feature>
<dbReference type="GeneID" id="40728211"/>
<accession>A0A4U7KPA5</accession>
<dbReference type="InterPro" id="IPR001012">
    <property type="entry name" value="UBX_dom"/>
</dbReference>
<dbReference type="InterPro" id="IPR029071">
    <property type="entry name" value="Ubiquitin-like_domsf"/>
</dbReference>
<feature type="region of interest" description="Disordered" evidence="3">
    <location>
        <begin position="198"/>
        <end position="220"/>
    </location>
</feature>
<evidence type="ECO:0000256" key="3">
    <source>
        <dbReference type="SAM" id="MobiDB-lite"/>
    </source>
</evidence>
<dbReference type="GO" id="GO:0036503">
    <property type="term" value="P:ERAD pathway"/>
    <property type="evidence" value="ECO:0007669"/>
    <property type="project" value="TreeGrafter"/>
</dbReference>
<dbReference type="Gene3D" id="3.10.20.90">
    <property type="entry name" value="Phosphatidylinositol 3-kinase Catalytic Subunit, Chain A, domain 1"/>
    <property type="match status" value="1"/>
</dbReference>
<dbReference type="AlphaFoldDB" id="A0A4U7KPA5"/>
<name>A0A4U7KPA5_9BASI</name>
<dbReference type="Gene3D" id="3.40.30.10">
    <property type="entry name" value="Glutaredoxin"/>
    <property type="match status" value="1"/>
</dbReference>